<dbReference type="SUPFAM" id="SSF56801">
    <property type="entry name" value="Acetyl-CoA synthetase-like"/>
    <property type="match status" value="1"/>
</dbReference>
<dbReference type="GO" id="GO:0044550">
    <property type="term" value="P:secondary metabolite biosynthetic process"/>
    <property type="evidence" value="ECO:0007669"/>
    <property type="project" value="UniProtKB-ARBA"/>
</dbReference>
<keyword evidence="6" id="KW-1185">Reference proteome</keyword>
<dbReference type="InterPro" id="IPR029058">
    <property type="entry name" value="AB_hydrolase_fold"/>
</dbReference>
<evidence type="ECO:0000256" key="3">
    <source>
        <dbReference type="ARBA" id="ARBA00022553"/>
    </source>
</evidence>
<evidence type="ECO:0000259" key="4">
    <source>
        <dbReference type="PROSITE" id="PS50075"/>
    </source>
</evidence>
<dbReference type="CDD" id="cd19531">
    <property type="entry name" value="LCL_NRPS-like"/>
    <property type="match status" value="1"/>
</dbReference>
<gene>
    <name evidence="5" type="ORF">BS329_36175</name>
</gene>
<feature type="domain" description="Carrier" evidence="4">
    <location>
        <begin position="1031"/>
        <end position="1106"/>
    </location>
</feature>
<dbReference type="FunFam" id="3.30.300.30:FF:000010">
    <property type="entry name" value="Enterobactin synthetase component F"/>
    <property type="match status" value="1"/>
</dbReference>
<dbReference type="FunFam" id="3.40.50.12780:FF:000012">
    <property type="entry name" value="Non-ribosomal peptide synthetase"/>
    <property type="match status" value="1"/>
</dbReference>
<dbReference type="GO" id="GO:0072330">
    <property type="term" value="P:monocarboxylic acid biosynthetic process"/>
    <property type="evidence" value="ECO:0007669"/>
    <property type="project" value="UniProtKB-ARBA"/>
</dbReference>
<dbReference type="SUPFAM" id="SSF52777">
    <property type="entry name" value="CoA-dependent acyltransferases"/>
    <property type="match status" value="2"/>
</dbReference>
<dbReference type="Pfam" id="PF00501">
    <property type="entry name" value="AMP-binding"/>
    <property type="match status" value="1"/>
</dbReference>
<dbReference type="InterPro" id="IPR045851">
    <property type="entry name" value="AMP-bd_C_sf"/>
</dbReference>
<name>A0A1R0KG46_9PSEU</name>
<keyword evidence="3" id="KW-0597">Phosphoprotein</keyword>
<dbReference type="GO" id="GO:0003824">
    <property type="term" value="F:catalytic activity"/>
    <property type="evidence" value="ECO:0007669"/>
    <property type="project" value="InterPro"/>
</dbReference>
<proteinExistence type="predicted"/>
<dbReference type="NCBIfam" id="TIGR01733">
    <property type="entry name" value="AA-adenyl-dom"/>
    <property type="match status" value="1"/>
</dbReference>
<evidence type="ECO:0000256" key="1">
    <source>
        <dbReference type="ARBA" id="ARBA00001957"/>
    </source>
</evidence>
<reference evidence="5 6" key="1">
    <citation type="submission" date="2016-01" db="EMBL/GenBank/DDBJ databases">
        <title>Amycolatopsis coloradensis genome sequencing and assembly.</title>
        <authorList>
            <person name="Mayilraj S."/>
        </authorList>
    </citation>
    <scope>NUCLEOTIDE SEQUENCE [LARGE SCALE GENOMIC DNA]</scope>
    <source>
        <strain evidence="5 6">DSM 44225</strain>
    </source>
</reference>
<protein>
    <recommendedName>
        <fullName evidence="4">Carrier domain-containing protein</fullName>
    </recommendedName>
</protein>
<dbReference type="CDD" id="cd05930">
    <property type="entry name" value="A_NRPS"/>
    <property type="match status" value="1"/>
</dbReference>
<dbReference type="Pfam" id="PF00668">
    <property type="entry name" value="Condensation"/>
    <property type="match status" value="1"/>
</dbReference>
<dbReference type="Gene3D" id="3.40.50.1820">
    <property type="entry name" value="alpha/beta hydrolase"/>
    <property type="match status" value="1"/>
</dbReference>
<sequence length="1135" mass="122612">MTGAGQHGADADTDLEAVLRGLSPEKRRLVAAELARRAAVAPAIPVTARTGDPLPCSYAQERLWYLEQADPGSIAYVVPAAVRFTGVLRVDALRRSLDEIVRRHEVLRTTFTDRGGVPGQLVHAAAPLTIPLVDLSDRSAEAAEAEVRDRYQQEVRQPFDLAAGPLIRACVLKVSDTEHVLLLSTHHIVSDGWSIGVLQQELTTLYQAYVAGEASPLPELPVQYADFAVWQRGRLDGGELDEQVSYWRDHLAFAPVLELPTDKLRPATRSSAGESVPMRLGADTVRAVEKLAESEQATQFMVLLAAYTVLLRRWSGQQEMIIGSPIANRGHVDIEPLVGFFVNTLPLRMDTSDDPSFRQLLVRVREVCLAAYAHQDVPFERMVAESGVDRSAGSIPLVQTLFALRNVPMAQLRLPGLRVSELDLHTESTKFDLTLDLVPTADGGLDGRAEFSSDLFEADTVRRMVAAFDLLLAAGLADPETPVSRLPIAGPGELAEMIEVASGGGSAAPAKTAGTLHGLFERQVDLAPDAEAVAFGDQVLTYRELDERANRLAWFLRAEGVRPEQLVGISLPRSELMIVAVLGILKAGAGYVPLDPNYPRRRVAYMAEDAGAALVLTHSSVADPARVRTRDDVEDTRLVCLDLEAERIGGYPAERPPAVVSEPNLAYVIYTSGSTGRPKGSANEHGRVANTLHGVNGAYALTPADRMLAISSLNYDMSVYEVFGTLAAGATIVVPSDIETTDPEQLLDLLRTKRVTAWSSAPALLDMLVNHAYRRDGMDGVVLRAVGLGGDRMPPALPGRLAELVPGVRLLNLAGMTEASYCSTFHPVAERSPAGVLWGRSLPNHRLYVLDEHGEPTPPGVAGELFIGGAGPGRGYWHQPGLTAQRFLPDPYSPEPGGRMYATGDHARFLAGGDLDFLGRLDLQVKIRGFRIELGEIENVLSGHPAVTEPVVVAYTDAVGERRLAAYVTPNGDNRPTAAELRAHLSDRLPDHMVPSAYLVLDKLPLLPSGKLNRAALPAPGADRPETSYTAPAGALEQLLTELWSELLAVPRVGTTDDFFELGGHSLLATQAVSRIRELLRIKLDIPGFLAARTVRSVAAYLRELGTVEGIDADAVAELVLEVSAMSDEEARDRL</sequence>
<dbReference type="PROSITE" id="PS50075">
    <property type="entry name" value="CARRIER"/>
    <property type="match status" value="1"/>
</dbReference>
<dbReference type="FunFam" id="3.40.50.980:FF:000001">
    <property type="entry name" value="Non-ribosomal peptide synthetase"/>
    <property type="match status" value="1"/>
</dbReference>
<dbReference type="Gene3D" id="3.30.300.30">
    <property type="match status" value="1"/>
</dbReference>
<dbReference type="PANTHER" id="PTHR45527">
    <property type="entry name" value="NONRIBOSOMAL PEPTIDE SYNTHETASE"/>
    <property type="match status" value="1"/>
</dbReference>
<dbReference type="Pfam" id="PF13193">
    <property type="entry name" value="AMP-binding_C"/>
    <property type="match status" value="1"/>
</dbReference>
<dbReference type="InterPro" id="IPR006162">
    <property type="entry name" value="Ppantetheine_attach_site"/>
</dbReference>
<dbReference type="Pfam" id="PF00550">
    <property type="entry name" value="PP-binding"/>
    <property type="match status" value="1"/>
</dbReference>
<keyword evidence="2" id="KW-0596">Phosphopantetheine</keyword>
<dbReference type="FunFam" id="3.30.559.10:FF:000012">
    <property type="entry name" value="Non-ribosomal peptide synthetase"/>
    <property type="match status" value="1"/>
</dbReference>
<dbReference type="Gene3D" id="3.30.559.10">
    <property type="entry name" value="Chloramphenicol acetyltransferase-like domain"/>
    <property type="match status" value="1"/>
</dbReference>
<accession>A0A1R0KG46</accession>
<dbReference type="RefSeq" id="WP_076167390.1">
    <property type="nucleotide sequence ID" value="NZ_JBEZVB010000103.1"/>
</dbReference>
<dbReference type="Proteomes" id="UP000187486">
    <property type="component" value="Unassembled WGS sequence"/>
</dbReference>
<dbReference type="Gene3D" id="3.30.559.30">
    <property type="entry name" value="Nonribosomal peptide synthetase, condensation domain"/>
    <property type="match status" value="1"/>
</dbReference>
<dbReference type="OrthoDB" id="2472181at2"/>
<dbReference type="GO" id="GO:0043041">
    <property type="term" value="P:amino acid activation for nonribosomal peptide biosynthetic process"/>
    <property type="evidence" value="ECO:0007669"/>
    <property type="project" value="TreeGrafter"/>
</dbReference>
<dbReference type="FunFam" id="1.10.1200.10:FF:000016">
    <property type="entry name" value="Non-ribosomal peptide synthase"/>
    <property type="match status" value="1"/>
</dbReference>
<dbReference type="Gene3D" id="2.30.38.10">
    <property type="entry name" value="Luciferase, Domain 3"/>
    <property type="match status" value="1"/>
</dbReference>
<dbReference type="InterPro" id="IPR000873">
    <property type="entry name" value="AMP-dep_synth/lig_dom"/>
</dbReference>
<organism evidence="5 6">
    <name type="scientific">Amycolatopsis coloradensis</name>
    <dbReference type="NCBI Taxonomy" id="76021"/>
    <lineage>
        <taxon>Bacteria</taxon>
        <taxon>Bacillati</taxon>
        <taxon>Actinomycetota</taxon>
        <taxon>Actinomycetes</taxon>
        <taxon>Pseudonocardiales</taxon>
        <taxon>Pseudonocardiaceae</taxon>
        <taxon>Amycolatopsis</taxon>
    </lineage>
</organism>
<dbReference type="GO" id="GO:0031177">
    <property type="term" value="F:phosphopantetheine binding"/>
    <property type="evidence" value="ECO:0007669"/>
    <property type="project" value="TreeGrafter"/>
</dbReference>
<dbReference type="InterPro" id="IPR025110">
    <property type="entry name" value="AMP-bd_C"/>
</dbReference>
<dbReference type="GO" id="GO:0005737">
    <property type="term" value="C:cytoplasm"/>
    <property type="evidence" value="ECO:0007669"/>
    <property type="project" value="TreeGrafter"/>
</dbReference>
<dbReference type="InterPro" id="IPR001242">
    <property type="entry name" value="Condensation_dom"/>
</dbReference>
<evidence type="ECO:0000313" key="5">
    <source>
        <dbReference type="EMBL" id="OLZ44518.1"/>
    </source>
</evidence>
<dbReference type="InterPro" id="IPR020845">
    <property type="entry name" value="AMP-binding_CS"/>
</dbReference>
<dbReference type="InterPro" id="IPR009081">
    <property type="entry name" value="PP-bd_ACP"/>
</dbReference>
<dbReference type="AlphaFoldDB" id="A0A1R0KG46"/>
<dbReference type="SUPFAM" id="SSF47336">
    <property type="entry name" value="ACP-like"/>
    <property type="match status" value="1"/>
</dbReference>
<evidence type="ECO:0000256" key="2">
    <source>
        <dbReference type="ARBA" id="ARBA00022450"/>
    </source>
</evidence>
<dbReference type="InterPro" id="IPR036736">
    <property type="entry name" value="ACP-like_sf"/>
</dbReference>
<evidence type="ECO:0000313" key="6">
    <source>
        <dbReference type="Proteomes" id="UP000187486"/>
    </source>
</evidence>
<dbReference type="GO" id="GO:0008610">
    <property type="term" value="P:lipid biosynthetic process"/>
    <property type="evidence" value="ECO:0007669"/>
    <property type="project" value="UniProtKB-ARBA"/>
</dbReference>
<dbReference type="Gene3D" id="3.40.50.980">
    <property type="match status" value="2"/>
</dbReference>
<dbReference type="PROSITE" id="PS00012">
    <property type="entry name" value="PHOSPHOPANTETHEINE"/>
    <property type="match status" value="1"/>
</dbReference>
<dbReference type="PANTHER" id="PTHR45527:SF1">
    <property type="entry name" value="FATTY ACID SYNTHASE"/>
    <property type="match status" value="1"/>
</dbReference>
<dbReference type="EMBL" id="MQUQ01000025">
    <property type="protein sequence ID" value="OLZ44518.1"/>
    <property type="molecule type" value="Genomic_DNA"/>
</dbReference>
<dbReference type="InterPro" id="IPR023213">
    <property type="entry name" value="CAT-like_dom_sf"/>
</dbReference>
<dbReference type="PROSITE" id="PS00455">
    <property type="entry name" value="AMP_BINDING"/>
    <property type="match status" value="1"/>
</dbReference>
<dbReference type="InterPro" id="IPR010071">
    <property type="entry name" value="AA_adenyl_dom"/>
</dbReference>
<comment type="caution">
    <text evidence="5">The sequence shown here is derived from an EMBL/GenBank/DDBJ whole genome shotgun (WGS) entry which is preliminary data.</text>
</comment>
<comment type="cofactor">
    <cofactor evidence="1">
        <name>pantetheine 4'-phosphate</name>
        <dbReference type="ChEBI" id="CHEBI:47942"/>
    </cofactor>
</comment>
<dbReference type="STRING" id="76021.BS329_36175"/>